<evidence type="ECO:0000256" key="7">
    <source>
        <dbReference type="RuleBase" id="RU363032"/>
    </source>
</evidence>
<gene>
    <name evidence="9" type="primary">lacF_2</name>
    <name evidence="9" type="ORF">MAA8898_01310</name>
</gene>
<feature type="transmembrane region" description="Helical" evidence="7">
    <location>
        <begin position="35"/>
        <end position="59"/>
    </location>
</feature>
<dbReference type="InterPro" id="IPR035906">
    <property type="entry name" value="MetI-like_sf"/>
</dbReference>
<evidence type="ECO:0000256" key="3">
    <source>
        <dbReference type="ARBA" id="ARBA00022475"/>
    </source>
</evidence>
<evidence type="ECO:0000313" key="10">
    <source>
        <dbReference type="Proteomes" id="UP000207598"/>
    </source>
</evidence>
<feature type="transmembrane region" description="Helical" evidence="7">
    <location>
        <begin position="280"/>
        <end position="305"/>
    </location>
</feature>
<keyword evidence="6 7" id="KW-0472">Membrane</keyword>
<feature type="transmembrane region" description="Helical" evidence="7">
    <location>
        <begin position="91"/>
        <end position="116"/>
    </location>
</feature>
<evidence type="ECO:0000256" key="4">
    <source>
        <dbReference type="ARBA" id="ARBA00022692"/>
    </source>
</evidence>
<evidence type="ECO:0000256" key="2">
    <source>
        <dbReference type="ARBA" id="ARBA00022448"/>
    </source>
</evidence>
<dbReference type="Pfam" id="PF00528">
    <property type="entry name" value="BPD_transp_1"/>
    <property type="match status" value="1"/>
</dbReference>
<feature type="domain" description="ABC transmembrane type-1" evidence="8">
    <location>
        <begin position="92"/>
        <end position="304"/>
    </location>
</feature>
<dbReference type="InterPro" id="IPR000515">
    <property type="entry name" value="MetI-like"/>
</dbReference>
<dbReference type="RefSeq" id="WP_094020176.1">
    <property type="nucleotide sequence ID" value="NZ_FXYF01000003.1"/>
</dbReference>
<evidence type="ECO:0000256" key="5">
    <source>
        <dbReference type="ARBA" id="ARBA00022989"/>
    </source>
</evidence>
<dbReference type="GO" id="GO:0055085">
    <property type="term" value="P:transmembrane transport"/>
    <property type="evidence" value="ECO:0007669"/>
    <property type="project" value="InterPro"/>
</dbReference>
<feature type="transmembrane region" description="Helical" evidence="7">
    <location>
        <begin position="180"/>
        <end position="200"/>
    </location>
</feature>
<dbReference type="Proteomes" id="UP000207598">
    <property type="component" value="Unassembled WGS sequence"/>
</dbReference>
<comment type="subcellular location">
    <subcellularLocation>
        <location evidence="1 7">Cell membrane</location>
        <topology evidence="1 7">Multi-pass membrane protein</topology>
    </subcellularLocation>
</comment>
<dbReference type="PANTHER" id="PTHR43005">
    <property type="entry name" value="BLR7065 PROTEIN"/>
    <property type="match status" value="1"/>
</dbReference>
<dbReference type="GO" id="GO:0005886">
    <property type="term" value="C:plasma membrane"/>
    <property type="evidence" value="ECO:0007669"/>
    <property type="project" value="UniProtKB-SubCell"/>
</dbReference>
<sequence>MSNPVLSDTGAARAAPVHPTQRKFKRRSKRMKAMLPYLLVAPAVIYLLLITLYPGIFAITQSLYNVKFGPWQWVGLGNYAKLWSDYQFWGALWNTLVMGSISLALQCVIALALAFYAYRDPWVRGWRIIFLVPMLFMPSAVAFIYKLAFLDGRVIADLLMKVGLVDGNIAYQSSTWLSRMILILADVWQWTPFLFIIFVAGLQGQDEEVEEAARLDGASWYAIFFNISLPMMKPIIAVALILRAIDITTMFTNVFIITKGGPAFGTETISYFIYRTGFKFFNFGYASAASVVMLIVTIVIAQSIVKRAFVSARS</sequence>
<proteinExistence type="inferred from homology"/>
<keyword evidence="10" id="KW-1185">Reference proteome</keyword>
<dbReference type="SUPFAM" id="SSF161098">
    <property type="entry name" value="MetI-like"/>
    <property type="match status" value="1"/>
</dbReference>
<evidence type="ECO:0000259" key="8">
    <source>
        <dbReference type="PROSITE" id="PS50928"/>
    </source>
</evidence>
<evidence type="ECO:0000256" key="1">
    <source>
        <dbReference type="ARBA" id="ARBA00004651"/>
    </source>
</evidence>
<dbReference type="CDD" id="cd06261">
    <property type="entry name" value="TM_PBP2"/>
    <property type="match status" value="1"/>
</dbReference>
<keyword evidence="5 7" id="KW-1133">Transmembrane helix</keyword>
<dbReference type="OrthoDB" id="9801818at2"/>
<keyword evidence="3" id="KW-1003">Cell membrane</keyword>
<dbReference type="AlphaFoldDB" id="A0A238K4U1"/>
<reference evidence="9 10" key="1">
    <citation type="submission" date="2017-05" db="EMBL/GenBank/DDBJ databases">
        <authorList>
            <person name="Song R."/>
            <person name="Chenine A.L."/>
            <person name="Ruprecht R.M."/>
        </authorList>
    </citation>
    <scope>NUCLEOTIDE SEQUENCE [LARGE SCALE GENOMIC DNA]</scope>
    <source>
        <strain evidence="9 10">CECT 8898</strain>
    </source>
</reference>
<feature type="transmembrane region" description="Helical" evidence="7">
    <location>
        <begin position="220"/>
        <end position="242"/>
    </location>
</feature>
<dbReference type="PROSITE" id="PS50928">
    <property type="entry name" value="ABC_TM1"/>
    <property type="match status" value="1"/>
</dbReference>
<dbReference type="EMBL" id="FXYF01000003">
    <property type="protein sequence ID" value="SMX37930.1"/>
    <property type="molecule type" value="Genomic_DNA"/>
</dbReference>
<evidence type="ECO:0000313" key="9">
    <source>
        <dbReference type="EMBL" id="SMX37930.1"/>
    </source>
</evidence>
<feature type="transmembrane region" description="Helical" evidence="7">
    <location>
        <begin position="128"/>
        <end position="148"/>
    </location>
</feature>
<evidence type="ECO:0000256" key="6">
    <source>
        <dbReference type="ARBA" id="ARBA00023136"/>
    </source>
</evidence>
<keyword evidence="2 7" id="KW-0813">Transport</keyword>
<name>A0A238K4U1_9RHOB</name>
<protein>
    <submittedName>
        <fullName evidence="9">Lactose transport system permease protein LacF</fullName>
    </submittedName>
</protein>
<dbReference type="Gene3D" id="1.10.3720.10">
    <property type="entry name" value="MetI-like"/>
    <property type="match status" value="1"/>
</dbReference>
<organism evidence="9 10">
    <name type="scientific">Maliponia aquimaris</name>
    <dbReference type="NCBI Taxonomy" id="1673631"/>
    <lineage>
        <taxon>Bacteria</taxon>
        <taxon>Pseudomonadati</taxon>
        <taxon>Pseudomonadota</taxon>
        <taxon>Alphaproteobacteria</taxon>
        <taxon>Rhodobacterales</taxon>
        <taxon>Paracoccaceae</taxon>
        <taxon>Maliponia</taxon>
    </lineage>
</organism>
<comment type="similarity">
    <text evidence="7">Belongs to the binding-protein-dependent transport system permease family.</text>
</comment>
<accession>A0A238K4U1</accession>
<dbReference type="PANTHER" id="PTHR43005:SF1">
    <property type="entry name" value="SPERMIDINE_PUTRESCINE TRANSPORT SYSTEM PERMEASE PROTEIN"/>
    <property type="match status" value="1"/>
</dbReference>
<keyword evidence="4 7" id="KW-0812">Transmembrane</keyword>